<dbReference type="OrthoDB" id="515432at2759"/>
<name>A0A087SF32_AUXPR</name>
<accession>A0A087SF32</accession>
<dbReference type="GeneID" id="23614445"/>
<dbReference type="RefSeq" id="XP_011397224.1">
    <property type="nucleotide sequence ID" value="XM_011398922.1"/>
</dbReference>
<dbReference type="AlphaFoldDB" id="A0A087SF32"/>
<feature type="region of interest" description="Disordered" evidence="1">
    <location>
        <begin position="291"/>
        <end position="321"/>
    </location>
</feature>
<organism evidence="2 3">
    <name type="scientific">Auxenochlorella protothecoides</name>
    <name type="common">Green microalga</name>
    <name type="synonym">Chlorella protothecoides</name>
    <dbReference type="NCBI Taxonomy" id="3075"/>
    <lineage>
        <taxon>Eukaryota</taxon>
        <taxon>Viridiplantae</taxon>
        <taxon>Chlorophyta</taxon>
        <taxon>core chlorophytes</taxon>
        <taxon>Trebouxiophyceae</taxon>
        <taxon>Chlorellales</taxon>
        <taxon>Chlorellaceae</taxon>
        <taxon>Auxenochlorella</taxon>
    </lineage>
</organism>
<evidence type="ECO:0000256" key="1">
    <source>
        <dbReference type="SAM" id="MobiDB-lite"/>
    </source>
</evidence>
<proteinExistence type="predicted"/>
<dbReference type="EMBL" id="KL662107">
    <property type="protein sequence ID" value="KFM24336.1"/>
    <property type="molecule type" value="Genomic_DNA"/>
</dbReference>
<dbReference type="STRING" id="3075.A0A087SF32"/>
<reference evidence="2 3" key="1">
    <citation type="journal article" date="2014" name="BMC Genomics">
        <title>Oil accumulation mechanisms of the oleaginous microalga Chlorella protothecoides revealed through its genome, transcriptomes, and proteomes.</title>
        <authorList>
            <person name="Gao C."/>
            <person name="Wang Y."/>
            <person name="Shen Y."/>
            <person name="Yan D."/>
            <person name="He X."/>
            <person name="Dai J."/>
            <person name="Wu Q."/>
        </authorList>
    </citation>
    <scope>NUCLEOTIDE SEQUENCE [LARGE SCALE GENOMIC DNA]</scope>
    <source>
        <strain evidence="2 3">0710</strain>
    </source>
</reference>
<gene>
    <name evidence="2" type="ORF">F751_3054</name>
</gene>
<feature type="compositionally biased region" description="Low complexity" evidence="1">
    <location>
        <begin position="94"/>
        <end position="106"/>
    </location>
</feature>
<dbReference type="KEGG" id="apro:F751_3054"/>
<keyword evidence="3" id="KW-1185">Reference proteome</keyword>
<feature type="region of interest" description="Disordered" evidence="1">
    <location>
        <begin position="94"/>
        <end position="113"/>
    </location>
</feature>
<sequence length="412" mass="42442">MAGERAVRAPSNGHSMDAETTSPVLLALAKRLRNQRKKLRGIDEIQAKADVGKALNADQEAALASKASIVAAVEELERLTKLLKEPLAEEVAAARQEGEAAAAARAPPSPTKSDAEWLAEREDAVAKAVGPLRQQLSEAKTNAAADAKAAKLAAAAREAAAKKEGEALVGRLVELLYFATVLDPFALQHDVSHYERHVCLMYAQQAGIPLTPADITNVAVFARMVSSRVFNTQLSHAEALGLSKDLALKALLHPNEPLLGDATTGADLAEVVKSIQALDYVALVPNLQGVAGDAGPAPRPGHEHEGPGAGPRRQLGDPAVVGPVVGSVAGPPSLAGPGAGSAAAAATEGGEALTPAAAAAASGENLVDHFFGQASSRPASRQAEGLPRLTMFIKSAHRATVTRAGRARVHAV</sequence>
<dbReference type="PANTHER" id="PTHR37736">
    <property type="entry name" value="GLYCINE-RICH PROTEIN"/>
    <property type="match status" value="1"/>
</dbReference>
<protein>
    <submittedName>
        <fullName evidence="2">Uncharacterized protein</fullName>
    </submittedName>
</protein>
<evidence type="ECO:0000313" key="2">
    <source>
        <dbReference type="EMBL" id="KFM24336.1"/>
    </source>
</evidence>
<evidence type="ECO:0000313" key="3">
    <source>
        <dbReference type="Proteomes" id="UP000028924"/>
    </source>
</evidence>
<feature type="region of interest" description="Disordered" evidence="1">
    <location>
        <begin position="1"/>
        <end position="20"/>
    </location>
</feature>
<dbReference type="PANTHER" id="PTHR37736:SF1">
    <property type="entry name" value="GLYCINE-RICH PROTEIN"/>
    <property type="match status" value="1"/>
</dbReference>
<dbReference type="Proteomes" id="UP000028924">
    <property type="component" value="Unassembled WGS sequence"/>
</dbReference>